<evidence type="ECO:0000256" key="1">
    <source>
        <dbReference type="ARBA" id="ARBA00022679"/>
    </source>
</evidence>
<organism evidence="6 7">
    <name type="scientific">Methanococcus aeolicus (strain ATCC BAA-1280 / DSM 17508 / OCM 812 / Nankai-3)</name>
    <dbReference type="NCBI Taxonomy" id="419665"/>
    <lineage>
        <taxon>Archaea</taxon>
        <taxon>Methanobacteriati</taxon>
        <taxon>Methanobacteriota</taxon>
        <taxon>Methanomada group</taxon>
        <taxon>Methanococci</taxon>
        <taxon>Methanococcales</taxon>
        <taxon>Methanococcaceae</taxon>
        <taxon>Methanococcus</taxon>
    </lineage>
</organism>
<dbReference type="NCBIfam" id="TIGR00269">
    <property type="entry name" value="TIGR00269 family protein"/>
    <property type="match status" value="1"/>
</dbReference>
<keyword evidence="3" id="KW-0547">Nucleotide-binding</keyword>
<dbReference type="GO" id="GO:0002144">
    <property type="term" value="C:cytosolic tRNA wobble base thiouridylase complex"/>
    <property type="evidence" value="ECO:0007669"/>
    <property type="project" value="TreeGrafter"/>
</dbReference>
<evidence type="ECO:0000259" key="5">
    <source>
        <dbReference type="Pfam" id="PF22082"/>
    </source>
</evidence>
<feature type="binding site" evidence="2">
    <location>
        <position position="301"/>
    </location>
    <ligand>
        <name>Zn(2+)</name>
        <dbReference type="ChEBI" id="CHEBI:29105"/>
        <label>2</label>
    </ligand>
</feature>
<dbReference type="InterPro" id="IPR014729">
    <property type="entry name" value="Rossmann-like_a/b/a_fold"/>
</dbReference>
<dbReference type="InterPro" id="IPR035107">
    <property type="entry name" value="tRNA_thiolation_TtcA_Ctu1"/>
</dbReference>
<dbReference type="GO" id="GO:0046872">
    <property type="term" value="F:metal ion binding"/>
    <property type="evidence" value="ECO:0007669"/>
    <property type="project" value="UniProtKB-KW"/>
</dbReference>
<dbReference type="PANTHER" id="PTHR11807:SF12">
    <property type="entry name" value="CYTOPLASMIC TRNA 2-THIOLATION PROTEIN 1"/>
    <property type="match status" value="1"/>
</dbReference>
<feature type="binding site" evidence="2">
    <location>
        <position position="298"/>
    </location>
    <ligand>
        <name>Zn(2+)</name>
        <dbReference type="ChEBI" id="CHEBI:29105"/>
        <label>2</label>
    </ligand>
</feature>
<evidence type="ECO:0000313" key="6">
    <source>
        <dbReference type="EMBL" id="ABR56378.1"/>
    </source>
</evidence>
<dbReference type="GO" id="GO:0016740">
    <property type="term" value="F:transferase activity"/>
    <property type="evidence" value="ECO:0007669"/>
    <property type="project" value="UniProtKB-KW"/>
</dbReference>
<feature type="binding site" evidence="3">
    <location>
        <begin position="59"/>
        <end position="61"/>
    </location>
    <ligand>
        <name>ATP</name>
        <dbReference type="ChEBI" id="CHEBI:30616"/>
    </ligand>
</feature>
<accession>A6UV56</accession>
<dbReference type="InterPro" id="IPR011063">
    <property type="entry name" value="TilS/TtcA_N"/>
</dbReference>
<feature type="binding site" evidence="2">
    <location>
        <position position="9"/>
    </location>
    <ligand>
        <name>Zn(2+)</name>
        <dbReference type="ChEBI" id="CHEBI:29105"/>
        <label>1</label>
    </ligand>
</feature>
<evidence type="ECO:0000313" key="7">
    <source>
        <dbReference type="Proteomes" id="UP000001106"/>
    </source>
</evidence>
<keyword evidence="3" id="KW-0067">ATP-binding</keyword>
<feature type="binding site" evidence="3">
    <location>
        <position position="172"/>
    </location>
    <ligand>
        <name>ATP</name>
        <dbReference type="ChEBI" id="CHEBI:30616"/>
    </ligand>
</feature>
<evidence type="ECO:0000256" key="2">
    <source>
        <dbReference type="PIRSR" id="PIRSR004976-50"/>
    </source>
</evidence>
<dbReference type="GO" id="GO:0000049">
    <property type="term" value="F:tRNA binding"/>
    <property type="evidence" value="ECO:0007669"/>
    <property type="project" value="InterPro"/>
</dbReference>
<keyword evidence="2" id="KW-0862">Zinc</keyword>
<dbReference type="STRING" id="419665.Maeo_0795"/>
<feature type="binding site" evidence="2">
    <location>
        <position position="289"/>
    </location>
    <ligand>
        <name>Zn(2+)</name>
        <dbReference type="ChEBI" id="CHEBI:29105"/>
        <label>2</label>
    </ligand>
</feature>
<dbReference type="Pfam" id="PF01171">
    <property type="entry name" value="ATP_bind_3"/>
    <property type="match status" value="1"/>
</dbReference>
<dbReference type="SUPFAM" id="SSF52402">
    <property type="entry name" value="Adenine nucleotide alpha hydrolases-like"/>
    <property type="match status" value="1"/>
</dbReference>
<feature type="binding site" evidence="2">
    <location>
        <position position="32"/>
    </location>
    <ligand>
        <name>Zn(2+)</name>
        <dbReference type="ChEBI" id="CHEBI:29105"/>
        <label>1</label>
    </ligand>
</feature>
<dbReference type="GO" id="GO:0002143">
    <property type="term" value="P:tRNA wobble position uridine thiolation"/>
    <property type="evidence" value="ECO:0007669"/>
    <property type="project" value="TreeGrafter"/>
</dbReference>
<feature type="binding site" evidence="3">
    <location>
        <position position="65"/>
    </location>
    <ligand>
        <name>ATP</name>
        <dbReference type="ChEBI" id="CHEBI:30616"/>
    </ligand>
</feature>
<dbReference type="Pfam" id="PF22082">
    <property type="entry name" value="TtuA_LIM_N"/>
    <property type="match status" value="1"/>
</dbReference>
<dbReference type="KEGG" id="mae:Maeo_0795"/>
<dbReference type="eggNOG" id="arCOG00042">
    <property type="taxonomic scope" value="Archaea"/>
</dbReference>
<keyword evidence="1" id="KW-0808">Transferase</keyword>
<feature type="binding site" evidence="3">
    <location>
        <position position="90"/>
    </location>
    <ligand>
        <name>ATP</name>
        <dbReference type="ChEBI" id="CHEBI:30616"/>
    </ligand>
</feature>
<dbReference type="GO" id="GO:0005524">
    <property type="term" value="F:ATP binding"/>
    <property type="evidence" value="ECO:0007669"/>
    <property type="project" value="UniProtKB-KW"/>
</dbReference>
<dbReference type="HOGENOM" id="CLU_026481_1_1_2"/>
<reference evidence="6" key="1">
    <citation type="submission" date="2007-06" db="EMBL/GenBank/DDBJ databases">
        <title>Complete sequence of Methanococcus aeolicus Nankai-3.</title>
        <authorList>
            <consortium name="US DOE Joint Genome Institute"/>
            <person name="Copeland A."/>
            <person name="Lucas S."/>
            <person name="Lapidus A."/>
            <person name="Barry K."/>
            <person name="Glavina del Rio T."/>
            <person name="Dalin E."/>
            <person name="Tice H."/>
            <person name="Pitluck S."/>
            <person name="Chain P."/>
            <person name="Malfatti S."/>
            <person name="Shin M."/>
            <person name="Vergez L."/>
            <person name="Schmutz J."/>
            <person name="Larimer F."/>
            <person name="Land M."/>
            <person name="Hauser L."/>
            <person name="Kyrpides N."/>
            <person name="Lykidis A."/>
            <person name="Sieprawska-Lupa M."/>
            <person name="Whitman W.B."/>
            <person name="Richardson P."/>
        </authorList>
    </citation>
    <scope>NUCLEOTIDE SEQUENCE [LARGE SCALE GENOMIC DNA]</scope>
    <source>
        <strain evidence="6">Nankai-3</strain>
    </source>
</reference>
<evidence type="ECO:0000256" key="3">
    <source>
        <dbReference type="PIRSR" id="PIRSR004976-51"/>
    </source>
</evidence>
<feature type="binding site" evidence="2">
    <location>
        <position position="12"/>
    </location>
    <ligand>
        <name>Zn(2+)</name>
        <dbReference type="ChEBI" id="CHEBI:29105"/>
        <label>1</label>
    </ligand>
</feature>
<keyword evidence="2" id="KW-0479">Metal-binding</keyword>
<sequence length="311" mass="35092">MMMADIMKCSLCKTNPKIYYQRHSGLNFCKECFIKYILKRARKTIGRKNITKDMTIIVGLSGGKDSLVMAHVLKELYKPIPNTRIIGVMVDEGIEGYRKEGITHAIEFCEEYNMEYKIATFKETVGYNLDEIVKIAKEKNVNLNPCTFCGVIRRKILNKVSLNENADYLAIGHNLDDIAQAVMMNYIKGDINKLAILGKDAGSSLFVKRMKPLQDIPEHEVLLFADLIGLNYHKDPCPYSSISYRAEVSDIVENLEKKHPGTSYSIVSGFKKLIEHIPVEKNMSICKYCGEAGSSEICKSCALLENLGIRV</sequence>
<feature type="binding site" evidence="2">
    <location>
        <position position="29"/>
    </location>
    <ligand>
        <name>Zn(2+)</name>
        <dbReference type="ChEBI" id="CHEBI:29105"/>
        <label>1</label>
    </ligand>
</feature>
<protein>
    <submittedName>
        <fullName evidence="6">PP-loop domain protein</fullName>
    </submittedName>
</protein>
<dbReference type="InterPro" id="IPR054306">
    <property type="entry name" value="TtuA-like_LIM_N"/>
</dbReference>
<dbReference type="PIRSF" id="PIRSF004976">
    <property type="entry name" value="ATPase_YdaO"/>
    <property type="match status" value="1"/>
</dbReference>
<dbReference type="InterPro" id="IPR000541">
    <property type="entry name" value="Ncs6/Tuc1/Ctu1"/>
</dbReference>
<feature type="domain" description="tRNA(Ile)-lysidine/2-thiocytidine synthase N-terminal" evidence="4">
    <location>
        <begin position="56"/>
        <end position="239"/>
    </location>
</feature>
<evidence type="ECO:0000259" key="4">
    <source>
        <dbReference type="Pfam" id="PF01171"/>
    </source>
</evidence>
<feature type="binding site" evidence="2">
    <location>
        <position position="286"/>
    </location>
    <ligand>
        <name>Zn(2+)</name>
        <dbReference type="ChEBI" id="CHEBI:29105"/>
        <label>2</label>
    </ligand>
</feature>
<dbReference type="EMBL" id="CP000743">
    <property type="protein sequence ID" value="ABR56378.1"/>
    <property type="molecule type" value="Genomic_DNA"/>
</dbReference>
<proteinExistence type="predicted"/>
<name>A6UV56_META3</name>
<keyword evidence="7" id="KW-1185">Reference proteome</keyword>
<gene>
    <name evidence="6" type="ordered locus">Maeo_0795</name>
</gene>
<dbReference type="PANTHER" id="PTHR11807">
    <property type="entry name" value="ATPASES OF THE PP SUPERFAMILY-RELATED"/>
    <property type="match status" value="1"/>
</dbReference>
<feature type="domain" description="2-thiouridine synthetase TtuA-like N-terminal LIM" evidence="5">
    <location>
        <begin position="8"/>
        <end position="34"/>
    </location>
</feature>
<dbReference type="Proteomes" id="UP000001106">
    <property type="component" value="Chromosome"/>
</dbReference>
<feature type="binding site" evidence="3">
    <location>
        <position position="177"/>
    </location>
    <ligand>
        <name>ATP</name>
        <dbReference type="ChEBI" id="CHEBI:30616"/>
    </ligand>
</feature>
<dbReference type="Gene3D" id="3.40.50.620">
    <property type="entry name" value="HUPs"/>
    <property type="match status" value="1"/>
</dbReference>
<dbReference type="AlphaFoldDB" id="A6UV56"/>